<organism evidence="6 7">
    <name type="scientific">Rosa chinensis</name>
    <name type="common">China rose</name>
    <dbReference type="NCBI Taxonomy" id="74649"/>
    <lineage>
        <taxon>Eukaryota</taxon>
        <taxon>Viridiplantae</taxon>
        <taxon>Streptophyta</taxon>
        <taxon>Embryophyta</taxon>
        <taxon>Tracheophyta</taxon>
        <taxon>Spermatophyta</taxon>
        <taxon>Magnoliopsida</taxon>
        <taxon>eudicotyledons</taxon>
        <taxon>Gunneridae</taxon>
        <taxon>Pentapetalae</taxon>
        <taxon>rosids</taxon>
        <taxon>fabids</taxon>
        <taxon>Rosales</taxon>
        <taxon>Rosaceae</taxon>
        <taxon>Rosoideae</taxon>
        <taxon>Rosoideae incertae sedis</taxon>
        <taxon>Rosa</taxon>
    </lineage>
</organism>
<dbReference type="SUPFAM" id="SSF47616">
    <property type="entry name" value="GST C-terminal domain-like"/>
    <property type="match status" value="1"/>
</dbReference>
<dbReference type="CDD" id="cd03058">
    <property type="entry name" value="GST_N_Tau"/>
    <property type="match status" value="1"/>
</dbReference>
<accession>A0A2P6PUN8</accession>
<comment type="catalytic activity">
    <reaction evidence="2 3">
        <text>RX + glutathione = an S-substituted glutathione + a halide anion + H(+)</text>
        <dbReference type="Rhea" id="RHEA:16437"/>
        <dbReference type="ChEBI" id="CHEBI:15378"/>
        <dbReference type="ChEBI" id="CHEBI:16042"/>
        <dbReference type="ChEBI" id="CHEBI:17792"/>
        <dbReference type="ChEBI" id="CHEBI:57925"/>
        <dbReference type="ChEBI" id="CHEBI:90779"/>
        <dbReference type="EC" id="2.5.1.18"/>
    </reaction>
</comment>
<dbReference type="InterPro" id="IPR045073">
    <property type="entry name" value="Omega/Tau-like"/>
</dbReference>
<dbReference type="FunFam" id="1.20.1050.10:FF:000012">
    <property type="entry name" value="Tau class glutathione S-transferase"/>
    <property type="match status" value="1"/>
</dbReference>
<protein>
    <recommendedName>
        <fullName evidence="3">Glutathione S-transferase</fullName>
        <ecNumber evidence="3">2.5.1.18</ecNumber>
    </recommendedName>
</protein>
<dbReference type="Gene3D" id="1.20.1050.10">
    <property type="match status" value="1"/>
</dbReference>
<sequence length="237" mass="27922">MYIYSRNKKMSRKKTNMEEVKVIGFWASPYVYRVTWALNLKGVKYEYQEEDIFNKSGLLLQYNPVHKKVPVFVHGGKLIAESSVILEYIEETWPQNPLLPTDPHARAMARFWTKFRDDKPDLYGFFKRAGEEQIKAAKEAQECLKILEEHGLQEKKFFDGDKIGMTDLSMGWLAFWFEAMEEAAGVQVLEANSFPRLHAWIRNFKEVPVVKENHPDQTRLLAYFKWLREMYNKPATT</sequence>
<dbReference type="OMA" id="KMATICA"/>
<dbReference type="Gramene" id="PRQ25641">
    <property type="protein sequence ID" value="PRQ25641"/>
    <property type="gene ID" value="RchiOBHm_Chr6g0285831"/>
</dbReference>
<dbReference type="Proteomes" id="UP000238479">
    <property type="component" value="Chromosome 6"/>
</dbReference>
<dbReference type="PANTHER" id="PTHR11260">
    <property type="entry name" value="GLUTATHIONE S-TRANSFERASE, GST, SUPERFAMILY, GST DOMAIN CONTAINING"/>
    <property type="match status" value="1"/>
</dbReference>
<name>A0A2P6PUN8_ROSCH</name>
<dbReference type="PROSITE" id="PS50405">
    <property type="entry name" value="GST_CTER"/>
    <property type="match status" value="1"/>
</dbReference>
<evidence type="ECO:0000313" key="6">
    <source>
        <dbReference type="EMBL" id="PRQ25641.1"/>
    </source>
</evidence>
<dbReference type="EMBL" id="PDCK01000044">
    <property type="protein sequence ID" value="PRQ25641.1"/>
    <property type="molecule type" value="Genomic_DNA"/>
</dbReference>
<dbReference type="SUPFAM" id="SSF52833">
    <property type="entry name" value="Thioredoxin-like"/>
    <property type="match status" value="1"/>
</dbReference>
<dbReference type="Pfam" id="PF02798">
    <property type="entry name" value="GST_N"/>
    <property type="match status" value="1"/>
</dbReference>
<dbReference type="InterPro" id="IPR036249">
    <property type="entry name" value="Thioredoxin-like_sf"/>
</dbReference>
<dbReference type="Gene3D" id="3.40.30.10">
    <property type="entry name" value="Glutaredoxin"/>
    <property type="match status" value="1"/>
</dbReference>
<dbReference type="PANTHER" id="PTHR11260:SF757">
    <property type="entry name" value="GLUTATHIONE TRANSFERASE"/>
    <property type="match status" value="1"/>
</dbReference>
<comment type="similarity">
    <text evidence="3">Belongs to the GST superfamily.</text>
</comment>
<dbReference type="PROSITE" id="PS50404">
    <property type="entry name" value="GST_NTER"/>
    <property type="match status" value="1"/>
</dbReference>
<dbReference type="EC" id="2.5.1.18" evidence="3"/>
<dbReference type="CDD" id="cd03185">
    <property type="entry name" value="GST_C_Tau"/>
    <property type="match status" value="1"/>
</dbReference>
<reference evidence="6 7" key="1">
    <citation type="journal article" date="2018" name="Nat. Genet.">
        <title>The Rosa genome provides new insights in the design of modern roses.</title>
        <authorList>
            <person name="Bendahmane M."/>
        </authorList>
    </citation>
    <scope>NUCLEOTIDE SEQUENCE [LARGE SCALE GENOMIC DNA]</scope>
    <source>
        <strain evidence="7">cv. Old Blush</strain>
    </source>
</reference>
<comment type="subcellular location">
    <subcellularLocation>
        <location evidence="3">Cytoplasm</location>
        <location evidence="3">Cytosol</location>
    </subcellularLocation>
</comment>
<evidence type="ECO:0000259" key="4">
    <source>
        <dbReference type="PROSITE" id="PS50404"/>
    </source>
</evidence>
<proteinExistence type="inferred from homology"/>
<dbReference type="SFLD" id="SFLDG00358">
    <property type="entry name" value="Main_(cytGST)"/>
    <property type="match status" value="1"/>
</dbReference>
<dbReference type="GO" id="GO:0005829">
    <property type="term" value="C:cytosol"/>
    <property type="evidence" value="ECO:0007669"/>
    <property type="project" value="UniProtKB-SubCell"/>
</dbReference>
<dbReference type="STRING" id="74649.A0A2P6PUN8"/>
<dbReference type="InterPro" id="IPR036282">
    <property type="entry name" value="Glutathione-S-Trfase_C_sf"/>
</dbReference>
<dbReference type="SFLD" id="SFLDS00019">
    <property type="entry name" value="Glutathione_Transferase_(cytos"/>
    <property type="match status" value="1"/>
</dbReference>
<dbReference type="SFLD" id="SFLDG01152">
    <property type="entry name" value="Main.3:_Omega-_and_Tau-like"/>
    <property type="match status" value="1"/>
</dbReference>
<dbReference type="InterPro" id="IPR010987">
    <property type="entry name" value="Glutathione-S-Trfase_C-like"/>
</dbReference>
<comment type="function">
    <text evidence="3">Is involved in the conjugation of reduced glutathione to a wide number of exogenous and endogenous hydrophobic electrophiles.</text>
</comment>
<dbReference type="GO" id="GO:0006749">
    <property type="term" value="P:glutathione metabolic process"/>
    <property type="evidence" value="ECO:0007669"/>
    <property type="project" value="InterPro"/>
</dbReference>
<evidence type="ECO:0000259" key="5">
    <source>
        <dbReference type="PROSITE" id="PS50405"/>
    </source>
</evidence>
<dbReference type="Pfam" id="PF13410">
    <property type="entry name" value="GST_C_2"/>
    <property type="match status" value="1"/>
</dbReference>
<dbReference type="AlphaFoldDB" id="A0A2P6PUN8"/>
<comment type="caution">
    <text evidence="6">The sequence shown here is derived from an EMBL/GenBank/DDBJ whole genome shotgun (WGS) entry which is preliminary data.</text>
</comment>
<evidence type="ECO:0000313" key="7">
    <source>
        <dbReference type="Proteomes" id="UP000238479"/>
    </source>
</evidence>
<evidence type="ECO:0000256" key="3">
    <source>
        <dbReference type="RuleBase" id="RU369102"/>
    </source>
</evidence>
<dbReference type="FunFam" id="3.40.30.10:FF:000014">
    <property type="entry name" value="Tau class glutathione S-transferase"/>
    <property type="match status" value="1"/>
</dbReference>
<dbReference type="InterPro" id="IPR004045">
    <property type="entry name" value="Glutathione_S-Trfase_N"/>
</dbReference>
<evidence type="ECO:0000256" key="1">
    <source>
        <dbReference type="ARBA" id="ARBA00022679"/>
    </source>
</evidence>
<feature type="domain" description="GST N-terminal" evidence="4">
    <location>
        <begin position="18"/>
        <end position="97"/>
    </location>
</feature>
<keyword evidence="1 3" id="KW-0808">Transferase</keyword>
<keyword evidence="7" id="KW-1185">Reference proteome</keyword>
<keyword evidence="3" id="KW-0963">Cytoplasm</keyword>
<dbReference type="GO" id="GO:0004364">
    <property type="term" value="F:glutathione transferase activity"/>
    <property type="evidence" value="ECO:0007669"/>
    <property type="project" value="UniProtKB-UniRule"/>
</dbReference>
<feature type="domain" description="GST C-terminal" evidence="5">
    <location>
        <begin position="102"/>
        <end position="224"/>
    </location>
</feature>
<dbReference type="InterPro" id="IPR045074">
    <property type="entry name" value="GST_C_Tau"/>
</dbReference>
<dbReference type="InterPro" id="IPR040079">
    <property type="entry name" value="Glutathione_S-Trfase"/>
</dbReference>
<evidence type="ECO:0000256" key="2">
    <source>
        <dbReference type="ARBA" id="ARBA00047960"/>
    </source>
</evidence>
<gene>
    <name evidence="6" type="ORF">RchiOBHm_Chr6g0285831</name>
</gene>